<keyword evidence="2" id="KW-1185">Reference proteome</keyword>
<reference evidence="1 2" key="2">
    <citation type="submission" date="2016-06" db="EMBL/GenBank/DDBJ databases">
        <title>Pedobacter psychrophilus sp. nov., isolated from Antarctic fragmentary rock.</title>
        <authorList>
            <person name="Svec P."/>
        </authorList>
    </citation>
    <scope>NUCLEOTIDE SEQUENCE [LARGE SCALE GENOMIC DNA]</scope>
    <source>
        <strain evidence="1 2">CCM 8644</strain>
    </source>
</reference>
<evidence type="ECO:0000313" key="1">
    <source>
        <dbReference type="EMBL" id="OAQ40497.1"/>
    </source>
</evidence>
<reference evidence="1 2" key="1">
    <citation type="submission" date="2016-04" db="EMBL/GenBank/DDBJ databases">
        <authorList>
            <person name="Evans L.H."/>
            <person name="Alamgir A."/>
            <person name="Owens N."/>
            <person name="Weber N.D."/>
            <person name="Virtaneva K."/>
            <person name="Barbian K."/>
            <person name="Babar A."/>
            <person name="Rosenke K."/>
        </authorList>
    </citation>
    <scope>NUCLEOTIDE SEQUENCE [LARGE SCALE GENOMIC DNA]</scope>
    <source>
        <strain evidence="1 2">CCM 8644</strain>
    </source>
</reference>
<gene>
    <name evidence="1" type="ORF">A5893_05995</name>
</gene>
<dbReference type="PROSITE" id="PS51257">
    <property type="entry name" value="PROKAR_LIPOPROTEIN"/>
    <property type="match status" value="1"/>
</dbReference>
<proteinExistence type="predicted"/>
<dbReference type="Proteomes" id="UP000078459">
    <property type="component" value="Unassembled WGS sequence"/>
</dbReference>
<sequence>MLRILSFFLIGFIIFSCGCKQEEKLNNCANVKCESPSIILRLRFEDSRTGNDLLFGLNKKYGLNDISIYSSRLKKEVEFKIDGSNVKNSSILFVSNSSDEFTISLAKIKVDVLKVETKYTKSDCCGTLELAGFASTNANSAIAYNNSNIIIIKI</sequence>
<name>A0A179DHE6_9SPHI</name>
<dbReference type="EMBL" id="LWHJ01000022">
    <property type="protein sequence ID" value="OAQ40497.1"/>
    <property type="molecule type" value="Genomic_DNA"/>
</dbReference>
<organism evidence="1 2">
    <name type="scientific">Pedobacter psychrophilus</name>
    <dbReference type="NCBI Taxonomy" id="1826909"/>
    <lineage>
        <taxon>Bacteria</taxon>
        <taxon>Pseudomonadati</taxon>
        <taxon>Bacteroidota</taxon>
        <taxon>Sphingobacteriia</taxon>
        <taxon>Sphingobacteriales</taxon>
        <taxon>Sphingobacteriaceae</taxon>
        <taxon>Pedobacter</taxon>
    </lineage>
</organism>
<comment type="caution">
    <text evidence="1">The sequence shown here is derived from an EMBL/GenBank/DDBJ whole genome shotgun (WGS) entry which is preliminary data.</text>
</comment>
<accession>A0A179DHE6</accession>
<dbReference type="RefSeq" id="WP_068821734.1">
    <property type="nucleotide sequence ID" value="NZ_LWHJ01000022.1"/>
</dbReference>
<protein>
    <submittedName>
        <fullName evidence="1">Uncharacterized protein</fullName>
    </submittedName>
</protein>
<evidence type="ECO:0000313" key="2">
    <source>
        <dbReference type="Proteomes" id="UP000078459"/>
    </source>
</evidence>
<dbReference type="AlphaFoldDB" id="A0A179DHE6"/>